<dbReference type="InterPro" id="IPR027417">
    <property type="entry name" value="P-loop_NTPase"/>
</dbReference>
<comment type="caution">
    <text evidence="12">The sequence shown here is derived from an EMBL/GenBank/DDBJ whole genome shotgun (WGS) entry which is preliminary data.</text>
</comment>
<evidence type="ECO:0000256" key="4">
    <source>
        <dbReference type="ARBA" id="ARBA00022801"/>
    </source>
</evidence>
<dbReference type="GO" id="GO:0016787">
    <property type="term" value="F:hydrolase activity"/>
    <property type="evidence" value="ECO:0007669"/>
    <property type="project" value="UniProtKB-KW"/>
</dbReference>
<feature type="compositionally biased region" description="Basic and acidic residues" evidence="9">
    <location>
        <begin position="1335"/>
        <end position="1348"/>
    </location>
</feature>
<dbReference type="RefSeq" id="XP_046014994.1">
    <property type="nucleotide sequence ID" value="XM_046151176.1"/>
</dbReference>
<evidence type="ECO:0000259" key="11">
    <source>
        <dbReference type="PROSITE" id="PS51194"/>
    </source>
</evidence>
<dbReference type="Pfam" id="PF00270">
    <property type="entry name" value="DEAD"/>
    <property type="match status" value="1"/>
</dbReference>
<evidence type="ECO:0000256" key="3">
    <source>
        <dbReference type="ARBA" id="ARBA00022741"/>
    </source>
</evidence>
<evidence type="ECO:0000256" key="5">
    <source>
        <dbReference type="ARBA" id="ARBA00022806"/>
    </source>
</evidence>
<accession>A0A9P8YDE1</accession>
<keyword evidence="4 12" id="KW-0378">Hydrolase</keyword>
<dbReference type="InterPro" id="IPR002464">
    <property type="entry name" value="DNA/RNA_helicase_DEAH_CS"/>
</dbReference>
<feature type="region of interest" description="Disordered" evidence="9">
    <location>
        <begin position="1"/>
        <end position="60"/>
    </location>
</feature>
<dbReference type="FunFam" id="3.40.50.300:FF:003016">
    <property type="entry name" value="DEAH-box helicase 9"/>
    <property type="match status" value="1"/>
</dbReference>
<dbReference type="PANTHER" id="PTHR18934:SF91">
    <property type="entry name" value="PRE-MRNA-SPLICING FACTOR ATP-DEPENDENT RNA HELICASE PRP16"/>
    <property type="match status" value="1"/>
</dbReference>
<dbReference type="PROSITE" id="PS51194">
    <property type="entry name" value="HELICASE_CTER"/>
    <property type="match status" value="1"/>
</dbReference>
<dbReference type="InterPro" id="IPR001650">
    <property type="entry name" value="Helicase_C-like"/>
</dbReference>
<keyword evidence="7" id="KW-0539">Nucleus</keyword>
<dbReference type="InterPro" id="IPR048333">
    <property type="entry name" value="HA2_WH"/>
</dbReference>
<comment type="subcellular location">
    <subcellularLocation>
        <location evidence="1">Nucleus</location>
    </subcellularLocation>
</comment>
<dbReference type="GeneID" id="70180722"/>
<feature type="compositionally biased region" description="Basic and acidic residues" evidence="9">
    <location>
        <begin position="254"/>
        <end position="263"/>
    </location>
</feature>
<evidence type="ECO:0000256" key="8">
    <source>
        <dbReference type="ARBA" id="ARBA00038040"/>
    </source>
</evidence>
<name>A0A9P8YDE1_9PEZI</name>
<feature type="region of interest" description="Disordered" evidence="9">
    <location>
        <begin position="195"/>
        <end position="215"/>
    </location>
</feature>
<dbReference type="InterPro" id="IPR011709">
    <property type="entry name" value="DEAD-box_helicase_OB_fold"/>
</dbReference>
<feature type="compositionally biased region" description="Basic and acidic residues" evidence="9">
    <location>
        <begin position="1049"/>
        <end position="1065"/>
    </location>
</feature>
<comment type="similarity">
    <text evidence="8">Belongs to the DEAD box helicase family. DEAH subfamily. PRP16 sub-subfamily.</text>
</comment>
<feature type="compositionally biased region" description="Basic and acidic residues" evidence="9">
    <location>
        <begin position="1083"/>
        <end position="1092"/>
    </location>
</feature>
<dbReference type="GO" id="GO:0005524">
    <property type="term" value="F:ATP binding"/>
    <property type="evidence" value="ECO:0007669"/>
    <property type="project" value="UniProtKB-KW"/>
</dbReference>
<dbReference type="InterPro" id="IPR007502">
    <property type="entry name" value="Helicase-assoc_dom"/>
</dbReference>
<keyword evidence="13" id="KW-1185">Reference proteome</keyword>
<feature type="compositionally biased region" description="Low complexity" evidence="9">
    <location>
        <begin position="1193"/>
        <end position="1213"/>
    </location>
</feature>
<dbReference type="InterPro" id="IPR011545">
    <property type="entry name" value="DEAD/DEAH_box_helicase_dom"/>
</dbReference>
<dbReference type="CDD" id="cd18791">
    <property type="entry name" value="SF2_C_RHA"/>
    <property type="match status" value="1"/>
</dbReference>
<dbReference type="SUPFAM" id="SSF52540">
    <property type="entry name" value="P-loop containing nucleoside triphosphate hydrolases"/>
    <property type="match status" value="1"/>
</dbReference>
<organism evidence="12 13">
    <name type="scientific">Microdochium trichocladiopsis</name>
    <dbReference type="NCBI Taxonomy" id="1682393"/>
    <lineage>
        <taxon>Eukaryota</taxon>
        <taxon>Fungi</taxon>
        <taxon>Dikarya</taxon>
        <taxon>Ascomycota</taxon>
        <taxon>Pezizomycotina</taxon>
        <taxon>Sordariomycetes</taxon>
        <taxon>Xylariomycetidae</taxon>
        <taxon>Xylariales</taxon>
        <taxon>Microdochiaceae</taxon>
        <taxon>Microdochium</taxon>
    </lineage>
</organism>
<sequence length="1408" mass="157561">MDRDDRAFSPKRRRIDFNPLRSDDRYASLPSRTQSTSRAPRAEPAESKQPPPEETQEEETALDRDWYLGDETGHVFGDEAHNPFGEYDSTWVEQQQRDADLVEKKAGRQLNARQLQRQKDNDAWETNRMLTSGVAQRRNMDDDFNDDNEGTRVHLLIHDLKPPFLDGRTVFTKQLEPVPAVKDYQSDMAVFSRKGSKVVKERRQQRERQRQAQEATNMAGTALGNLMGVKEDEGDSALPIATEHDAPRSGANKFSEHMTKKSEGASNFSQTKTLREQREFLPAFAVREDLLRVIRDNQVVIVVGETGSGKTTQLTQFLYEDGYGKQGMIGCTQPRRVAAMSVAKRVAEEMEVKLGSTVGYAIRFEDCTSKETVIKYMTDGVLLRESLNEGDLDRYSCVIMDEAHERALNTDVLMGLFVKILQRRRDLKLIVTSATMNSKRFSEFFGGAPEFFIPGRTFPVDIMFHRSPVEDYVDQAVQQVLSIHVSMGAGDILVFMTGQEDIDVLPIYSQMPADLQSKIFDRAAPGVRKCIVATNIAETSLTVDGIMYVVDAGYSKLKVYNPRMGMDTLQVTPISQANAGQRAGRAGRTGPGKAFRLFTEKAYKDDLYIATIPEIQRTNLSNTVLLLKSLGVRDLLDFHFMDPPPQDTITTSLFDLWALGALDNLGELTDLGSKMNAFPMDPSLAKLLIMSEEYGCSEEMVTIVSMLSVPNVFYRPKERQEESDAAREKFFVPESDHLTYLHVYSQWKVNGYSDGWCIRHFLHAKSLRRAKEIRDQLLDIMKMQKMEMISCGTDWDIIRKCICSGYYHQAAKVKGIGEYINLRTSVTVQLHPTSALYGLGFLPDYVIYHELILTSKEYMSTVTAVDPHWLAELGGVFYSVKEKGYSAREKRITETEFNRKMEIEAQMAEDKRRHEEKLKADEERTVKKKVVVEKSKKIVTSGAVKKPVCVPIKLDDMCMCRAPIQLLHELLKGFFGTLGFAFNLQPWPRFSTSVAPRHIAYLAGLSVATPSSHSELGSLLGGEVTVTASEAPAQPQVVFRGKKRKAYRQRADAAEQPSREPDSIHNTDAAAPETASSTPAPTELKDTDSAAEDKDLSVAELLRRRNARKARLGGVTFGSEAASRGDDGSGAAAEAMGDDDLSLMIREEENKMQDATAAAQRRFVHQTGLSREVTNKHMTDFIEAQLARRYTSSQAGSGASSAGASVDGAQSDGLSFTHAPVNPAKREKHTALHGKIIEIDLGDEVRARNEALTERARRQAAGEALEDSQGEGPSKKVRLGRDGKPWRPRNRRGSDAIARDQLVEELMRENRVDNFEKPVSVGDQYSHNDDDEMGADERIAEEFKRDFLEAMSQRRQARKRTVPTNAPRPGPKRPDGEVLKGPKLGGSRNARAAMRDILLKQQEAAKKG</sequence>
<keyword evidence="5" id="KW-0347">Helicase</keyword>
<protein>
    <recommendedName>
        <fullName evidence="2">RNA helicase</fullName>
        <ecNumber evidence="2">3.6.4.13</ecNumber>
    </recommendedName>
</protein>
<dbReference type="FunFam" id="1.20.120.1080:FF:000018">
    <property type="entry name" value="Pre-mRNA-splicing factor ATP-dependent RNA helicase prp16"/>
    <property type="match status" value="1"/>
</dbReference>
<evidence type="ECO:0000256" key="1">
    <source>
        <dbReference type="ARBA" id="ARBA00004123"/>
    </source>
</evidence>
<dbReference type="Gene3D" id="1.20.120.1080">
    <property type="match status" value="1"/>
</dbReference>
<evidence type="ECO:0000313" key="13">
    <source>
        <dbReference type="Proteomes" id="UP000756346"/>
    </source>
</evidence>
<feature type="region of interest" description="Disordered" evidence="9">
    <location>
        <begin position="1193"/>
        <end position="1229"/>
    </location>
</feature>
<dbReference type="Proteomes" id="UP000756346">
    <property type="component" value="Unassembled WGS sequence"/>
</dbReference>
<dbReference type="GO" id="GO:0005634">
    <property type="term" value="C:nucleus"/>
    <property type="evidence" value="ECO:0007669"/>
    <property type="project" value="UniProtKB-SubCell"/>
</dbReference>
<feature type="region of interest" description="Disordered" evidence="9">
    <location>
        <begin position="241"/>
        <end position="271"/>
    </location>
</feature>
<reference evidence="12" key="1">
    <citation type="journal article" date="2021" name="Nat. Commun.">
        <title>Genetic determinants of endophytism in the Arabidopsis root mycobiome.</title>
        <authorList>
            <person name="Mesny F."/>
            <person name="Miyauchi S."/>
            <person name="Thiergart T."/>
            <person name="Pickel B."/>
            <person name="Atanasova L."/>
            <person name="Karlsson M."/>
            <person name="Huettel B."/>
            <person name="Barry K.W."/>
            <person name="Haridas S."/>
            <person name="Chen C."/>
            <person name="Bauer D."/>
            <person name="Andreopoulos W."/>
            <person name="Pangilinan J."/>
            <person name="LaButti K."/>
            <person name="Riley R."/>
            <person name="Lipzen A."/>
            <person name="Clum A."/>
            <person name="Drula E."/>
            <person name="Henrissat B."/>
            <person name="Kohler A."/>
            <person name="Grigoriev I.V."/>
            <person name="Martin F.M."/>
            <person name="Hacquard S."/>
        </authorList>
    </citation>
    <scope>NUCLEOTIDE SEQUENCE</scope>
    <source>
        <strain evidence="12">MPI-CAGE-CH-0230</strain>
    </source>
</reference>
<keyword evidence="6" id="KW-0067">ATP-binding</keyword>
<keyword evidence="3" id="KW-0547">Nucleotide-binding</keyword>
<evidence type="ECO:0000256" key="9">
    <source>
        <dbReference type="SAM" id="MobiDB-lite"/>
    </source>
</evidence>
<feature type="domain" description="Helicase ATP-binding" evidence="10">
    <location>
        <begin position="291"/>
        <end position="454"/>
    </location>
</feature>
<feature type="region of interest" description="Disordered" evidence="9">
    <location>
        <begin position="1319"/>
        <end position="1392"/>
    </location>
</feature>
<dbReference type="GO" id="GO:1990904">
    <property type="term" value="C:ribonucleoprotein complex"/>
    <property type="evidence" value="ECO:0007669"/>
    <property type="project" value="UniProtKB-ARBA"/>
</dbReference>
<dbReference type="Gene3D" id="3.40.50.300">
    <property type="entry name" value="P-loop containing nucleotide triphosphate hydrolases"/>
    <property type="match status" value="2"/>
</dbReference>
<dbReference type="PANTHER" id="PTHR18934">
    <property type="entry name" value="ATP-DEPENDENT RNA HELICASE"/>
    <property type="match status" value="1"/>
</dbReference>
<dbReference type="PROSITE" id="PS00690">
    <property type="entry name" value="DEAH_ATP_HELICASE"/>
    <property type="match status" value="1"/>
</dbReference>
<feature type="compositionally biased region" description="Low complexity" evidence="9">
    <location>
        <begin position="1069"/>
        <end position="1082"/>
    </location>
</feature>
<feature type="region of interest" description="Disordered" evidence="9">
    <location>
        <begin position="1253"/>
        <end position="1298"/>
    </location>
</feature>
<dbReference type="InterPro" id="IPR014001">
    <property type="entry name" value="Helicase_ATP-bd"/>
</dbReference>
<evidence type="ECO:0000256" key="2">
    <source>
        <dbReference type="ARBA" id="ARBA00012552"/>
    </source>
</evidence>
<dbReference type="GO" id="GO:0034458">
    <property type="term" value="F:3'-5' RNA helicase activity"/>
    <property type="evidence" value="ECO:0007669"/>
    <property type="project" value="TreeGrafter"/>
</dbReference>
<dbReference type="Pfam" id="PF07052">
    <property type="entry name" value="Hep_59"/>
    <property type="match status" value="1"/>
</dbReference>
<dbReference type="Pfam" id="PF07717">
    <property type="entry name" value="OB_NTP_bind"/>
    <property type="match status" value="1"/>
</dbReference>
<dbReference type="EC" id="3.6.4.13" evidence="2"/>
<dbReference type="SMART" id="SM00490">
    <property type="entry name" value="HELICc"/>
    <property type="match status" value="1"/>
</dbReference>
<feature type="region of interest" description="Disordered" evidence="9">
    <location>
        <begin position="1040"/>
        <end position="1092"/>
    </location>
</feature>
<evidence type="ECO:0000259" key="10">
    <source>
        <dbReference type="PROSITE" id="PS51192"/>
    </source>
</evidence>
<proteinExistence type="inferred from homology"/>
<evidence type="ECO:0000313" key="12">
    <source>
        <dbReference type="EMBL" id="KAH7034901.1"/>
    </source>
</evidence>
<dbReference type="GO" id="GO:0003723">
    <property type="term" value="F:RNA binding"/>
    <property type="evidence" value="ECO:0007669"/>
    <property type="project" value="TreeGrafter"/>
</dbReference>
<evidence type="ECO:0000256" key="6">
    <source>
        <dbReference type="ARBA" id="ARBA00022840"/>
    </source>
</evidence>
<dbReference type="FunFam" id="3.40.50.300:FF:000313">
    <property type="entry name" value="Pre-mRNA-splicing factor ATP-dependent RNA helicase PRP16"/>
    <property type="match status" value="1"/>
</dbReference>
<feature type="compositionally biased region" description="Basic and acidic residues" evidence="9">
    <location>
        <begin position="198"/>
        <end position="211"/>
    </location>
</feature>
<dbReference type="SMART" id="SM00487">
    <property type="entry name" value="DEXDc"/>
    <property type="match status" value="1"/>
</dbReference>
<gene>
    <name evidence="12" type="ORF">B0I36DRAFT_263948</name>
</gene>
<dbReference type="Pfam" id="PF04408">
    <property type="entry name" value="WHD_HA2"/>
    <property type="match status" value="1"/>
</dbReference>
<dbReference type="Pfam" id="PF00271">
    <property type="entry name" value="Helicase_C"/>
    <property type="match status" value="1"/>
</dbReference>
<evidence type="ECO:0000256" key="7">
    <source>
        <dbReference type="ARBA" id="ARBA00023242"/>
    </source>
</evidence>
<dbReference type="GO" id="GO:0000398">
    <property type="term" value="P:mRNA splicing, via spliceosome"/>
    <property type="evidence" value="ECO:0007669"/>
    <property type="project" value="UniProtKB-ARBA"/>
</dbReference>
<dbReference type="OrthoDB" id="10253254at2759"/>
<dbReference type="SMART" id="SM00847">
    <property type="entry name" value="HA2"/>
    <property type="match status" value="1"/>
</dbReference>
<dbReference type="Pfam" id="PF21010">
    <property type="entry name" value="HA2_C"/>
    <property type="match status" value="1"/>
</dbReference>
<feature type="domain" description="Helicase C-terminal" evidence="11">
    <location>
        <begin position="468"/>
        <end position="631"/>
    </location>
</feature>
<dbReference type="PROSITE" id="PS51192">
    <property type="entry name" value="HELICASE_ATP_BIND_1"/>
    <property type="match status" value="1"/>
</dbReference>
<dbReference type="EMBL" id="JAGTJQ010000003">
    <property type="protein sequence ID" value="KAH7034901.1"/>
    <property type="molecule type" value="Genomic_DNA"/>
</dbReference>
<dbReference type="InterPro" id="IPR010756">
    <property type="entry name" value="Tls1-like"/>
</dbReference>